<dbReference type="InterPro" id="IPR011991">
    <property type="entry name" value="ArsR-like_HTH"/>
</dbReference>
<evidence type="ECO:0000256" key="2">
    <source>
        <dbReference type="ARBA" id="ARBA00023125"/>
    </source>
</evidence>
<keyword evidence="2 4" id="KW-0238">DNA-binding</keyword>
<dbReference type="GO" id="GO:0003700">
    <property type="term" value="F:DNA-binding transcription factor activity"/>
    <property type="evidence" value="ECO:0007669"/>
    <property type="project" value="InterPro"/>
</dbReference>
<evidence type="ECO:0000256" key="1">
    <source>
        <dbReference type="ARBA" id="ARBA00023015"/>
    </source>
</evidence>
<dbReference type="EMBL" id="CP028324">
    <property type="protein sequence ID" value="AVR98603.1"/>
    <property type="molecule type" value="Genomic_DNA"/>
</dbReference>
<dbReference type="InterPro" id="IPR052362">
    <property type="entry name" value="HTH-GbsR_regulator"/>
</dbReference>
<dbReference type="CDD" id="cd00090">
    <property type="entry name" value="HTH_ARSR"/>
    <property type="match status" value="1"/>
</dbReference>
<organism evidence="6 7">
    <name type="scientific">Pseudoduganella armeniaca</name>
    <dbReference type="NCBI Taxonomy" id="2072590"/>
    <lineage>
        <taxon>Bacteria</taxon>
        <taxon>Pseudomonadati</taxon>
        <taxon>Pseudomonadota</taxon>
        <taxon>Betaproteobacteria</taxon>
        <taxon>Burkholderiales</taxon>
        <taxon>Oxalobacteraceae</taxon>
        <taxon>Telluria group</taxon>
        <taxon>Pseudoduganella</taxon>
    </lineage>
</organism>
<dbReference type="Gene3D" id="1.10.10.10">
    <property type="entry name" value="Winged helix-like DNA-binding domain superfamily/Winged helix DNA-binding domain"/>
    <property type="match status" value="1"/>
</dbReference>
<dbReference type="PANTHER" id="PTHR38465:SF1">
    <property type="entry name" value="HTH-TYPE TRANSCRIPTIONAL REGULATOR MJ1563-RELATED"/>
    <property type="match status" value="1"/>
</dbReference>
<dbReference type="AlphaFoldDB" id="A0A2R4CG17"/>
<comment type="similarity">
    <text evidence="4">Belongs to the GbsR family.</text>
</comment>
<dbReference type="InterPro" id="IPR036390">
    <property type="entry name" value="WH_DNA-bd_sf"/>
</dbReference>
<dbReference type="PANTHER" id="PTHR38465">
    <property type="entry name" value="HTH-TYPE TRANSCRIPTIONAL REGULATOR MJ1563-RELATED"/>
    <property type="match status" value="1"/>
</dbReference>
<dbReference type="Proteomes" id="UP000240505">
    <property type="component" value="Chromosome"/>
</dbReference>
<dbReference type="PIRSF" id="PIRSF006707">
    <property type="entry name" value="MJ1563"/>
    <property type="match status" value="1"/>
</dbReference>
<evidence type="ECO:0000259" key="5">
    <source>
        <dbReference type="Pfam" id="PF12802"/>
    </source>
</evidence>
<evidence type="ECO:0000256" key="4">
    <source>
        <dbReference type="PIRNR" id="PIRNR006707"/>
    </source>
</evidence>
<evidence type="ECO:0000313" key="7">
    <source>
        <dbReference type="Proteomes" id="UP000240505"/>
    </source>
</evidence>
<feature type="domain" description="HTH marR-type" evidence="5">
    <location>
        <begin position="22"/>
        <end position="80"/>
    </location>
</feature>
<reference evidence="6 7" key="1">
    <citation type="submission" date="2018-03" db="EMBL/GenBank/DDBJ databases">
        <title>Massilia armeniaca sp. nov., isolated from desert soil.</title>
        <authorList>
            <person name="Huang H."/>
            <person name="Ren M."/>
        </authorList>
    </citation>
    <scope>NUCLEOTIDE SEQUENCE [LARGE SCALE GENOMIC DNA]</scope>
    <source>
        <strain evidence="6 7">ZMN-3</strain>
    </source>
</reference>
<dbReference type="Pfam" id="PF12802">
    <property type="entry name" value="MarR_2"/>
    <property type="match status" value="1"/>
</dbReference>
<dbReference type="KEGG" id="masz:C9I28_25450"/>
<accession>A0A2R4CG17</accession>
<dbReference type="OrthoDB" id="9792628at2"/>
<evidence type="ECO:0000313" key="6">
    <source>
        <dbReference type="EMBL" id="AVR98603.1"/>
    </source>
</evidence>
<dbReference type="SUPFAM" id="SSF46785">
    <property type="entry name" value="Winged helix' DNA-binding domain"/>
    <property type="match status" value="1"/>
</dbReference>
<dbReference type="InterPro" id="IPR036388">
    <property type="entry name" value="WH-like_DNA-bd_sf"/>
</dbReference>
<sequence>MPLSPTEQKYILHWGEMGTRWGVNRTVAQIHALLFLANAPLHAEHIVETLGVARSNVSNSLKELQSWGLVKVTHVLGDRRDHFVALQDVWEIFRTIVEERKRREIDPTLTVLRQCAIEAEQDHGMEDATRQRMAQVLDFLEMLTDSYDDYKHLPPATMKRLLSMGGKVAKLL</sequence>
<dbReference type="InterPro" id="IPR026282">
    <property type="entry name" value="MJ1563"/>
</dbReference>
<keyword evidence="7" id="KW-1185">Reference proteome</keyword>
<dbReference type="RefSeq" id="WP_107143936.1">
    <property type="nucleotide sequence ID" value="NZ_CP028324.1"/>
</dbReference>
<gene>
    <name evidence="6" type="ORF">C9I28_25450</name>
</gene>
<dbReference type="GO" id="GO:0003677">
    <property type="term" value="F:DNA binding"/>
    <property type="evidence" value="ECO:0007669"/>
    <property type="project" value="UniProtKB-UniRule"/>
</dbReference>
<name>A0A2R4CG17_9BURK</name>
<dbReference type="InterPro" id="IPR000835">
    <property type="entry name" value="HTH_MarR-typ"/>
</dbReference>
<proteinExistence type="inferred from homology"/>
<keyword evidence="3 4" id="KW-0804">Transcription</keyword>
<keyword evidence="1 4" id="KW-0805">Transcription regulation</keyword>
<evidence type="ECO:0000256" key="3">
    <source>
        <dbReference type="ARBA" id="ARBA00023163"/>
    </source>
</evidence>
<protein>
    <recommendedName>
        <fullName evidence="4">HTH-type transcriptional regulator</fullName>
    </recommendedName>
</protein>